<protein>
    <submittedName>
        <fullName evidence="2">tRNA threonylcarbamoyladenosine dehydratase</fullName>
    </submittedName>
</protein>
<dbReference type="GO" id="GO:0061503">
    <property type="term" value="F:tRNA threonylcarbamoyladenosine dehydratase"/>
    <property type="evidence" value="ECO:0007669"/>
    <property type="project" value="TreeGrafter"/>
</dbReference>
<evidence type="ECO:0000259" key="1">
    <source>
        <dbReference type="Pfam" id="PF00899"/>
    </source>
</evidence>
<name>A0A9D1LA87_9CLOT</name>
<dbReference type="Proteomes" id="UP000824089">
    <property type="component" value="Unassembled WGS sequence"/>
</dbReference>
<accession>A0A9D1LA87</accession>
<dbReference type="CDD" id="cd00755">
    <property type="entry name" value="YgdL_like"/>
    <property type="match status" value="1"/>
</dbReference>
<sequence length="235" mass="25386">MELFDFTERTCLLLGGERVARLAASSVLVFGMGGVGSYCVEALARCGIGRLTLVDGDRVERSNLNRQLIALHSTMGMFKCDAARSRVLDINPEAHVEIKNVFYTEENAELLDFGEFDYVADAVDMIRAKVLIAERAKRAGVPVISAMGAGNRLDPCRFTVTDLFRTQGCPLARVMRKALRDRGISSLKVVFSDEPPRKALGGTERTVGSVSFVPAAAGLTMAAAIVRDLCGLPDA</sequence>
<dbReference type="GO" id="GO:0008641">
    <property type="term" value="F:ubiquitin-like modifier activating enzyme activity"/>
    <property type="evidence" value="ECO:0007669"/>
    <property type="project" value="InterPro"/>
</dbReference>
<organism evidence="2 3">
    <name type="scientific">Candidatus Egerieisoma faecipullorum</name>
    <dbReference type="NCBI Taxonomy" id="2840963"/>
    <lineage>
        <taxon>Bacteria</taxon>
        <taxon>Bacillati</taxon>
        <taxon>Bacillota</taxon>
        <taxon>Clostridia</taxon>
        <taxon>Eubacteriales</taxon>
        <taxon>Clostridiaceae</taxon>
        <taxon>Clostridiaceae incertae sedis</taxon>
        <taxon>Candidatus Egerieisoma</taxon>
    </lineage>
</organism>
<dbReference type="GO" id="GO:0061504">
    <property type="term" value="P:cyclic threonylcarbamoyladenosine biosynthetic process"/>
    <property type="evidence" value="ECO:0007669"/>
    <property type="project" value="TreeGrafter"/>
</dbReference>
<dbReference type="Gene3D" id="3.40.50.720">
    <property type="entry name" value="NAD(P)-binding Rossmann-like Domain"/>
    <property type="match status" value="1"/>
</dbReference>
<dbReference type="SUPFAM" id="SSF69572">
    <property type="entry name" value="Activating enzymes of the ubiquitin-like proteins"/>
    <property type="match status" value="1"/>
</dbReference>
<gene>
    <name evidence="2" type="ORF">IAD50_01610</name>
</gene>
<dbReference type="Pfam" id="PF00899">
    <property type="entry name" value="ThiF"/>
    <property type="match status" value="1"/>
</dbReference>
<proteinExistence type="predicted"/>
<reference evidence="2" key="2">
    <citation type="journal article" date="2021" name="PeerJ">
        <title>Extensive microbial diversity within the chicken gut microbiome revealed by metagenomics and culture.</title>
        <authorList>
            <person name="Gilroy R."/>
            <person name="Ravi A."/>
            <person name="Getino M."/>
            <person name="Pursley I."/>
            <person name="Horton D.L."/>
            <person name="Alikhan N.F."/>
            <person name="Baker D."/>
            <person name="Gharbi K."/>
            <person name="Hall N."/>
            <person name="Watson M."/>
            <person name="Adriaenssens E.M."/>
            <person name="Foster-Nyarko E."/>
            <person name="Jarju S."/>
            <person name="Secka A."/>
            <person name="Antonio M."/>
            <person name="Oren A."/>
            <person name="Chaudhuri R.R."/>
            <person name="La Ragione R."/>
            <person name="Hildebrand F."/>
            <person name="Pallen M.J."/>
        </authorList>
    </citation>
    <scope>NUCLEOTIDE SEQUENCE</scope>
    <source>
        <strain evidence="2">CHK195-4489</strain>
    </source>
</reference>
<reference evidence="2" key="1">
    <citation type="submission" date="2020-10" db="EMBL/GenBank/DDBJ databases">
        <authorList>
            <person name="Gilroy R."/>
        </authorList>
    </citation>
    <scope>NUCLEOTIDE SEQUENCE</scope>
    <source>
        <strain evidence="2">CHK195-4489</strain>
    </source>
</reference>
<feature type="domain" description="THIF-type NAD/FAD binding fold" evidence="1">
    <location>
        <begin position="13"/>
        <end position="231"/>
    </location>
</feature>
<dbReference type="InterPro" id="IPR000594">
    <property type="entry name" value="ThiF_NAD_FAD-bd"/>
</dbReference>
<evidence type="ECO:0000313" key="2">
    <source>
        <dbReference type="EMBL" id="HIU28973.1"/>
    </source>
</evidence>
<comment type="caution">
    <text evidence="2">The sequence shown here is derived from an EMBL/GenBank/DDBJ whole genome shotgun (WGS) entry which is preliminary data.</text>
</comment>
<dbReference type="InterPro" id="IPR035985">
    <property type="entry name" value="Ubiquitin-activating_enz"/>
</dbReference>
<dbReference type="PANTHER" id="PTHR43267">
    <property type="entry name" value="TRNA THREONYLCARBAMOYLADENOSINE DEHYDRATASE"/>
    <property type="match status" value="1"/>
</dbReference>
<evidence type="ECO:0000313" key="3">
    <source>
        <dbReference type="Proteomes" id="UP000824089"/>
    </source>
</evidence>
<dbReference type="EMBL" id="DVMM01000032">
    <property type="protein sequence ID" value="HIU28973.1"/>
    <property type="molecule type" value="Genomic_DNA"/>
</dbReference>
<dbReference type="InterPro" id="IPR045886">
    <property type="entry name" value="ThiF/MoeB/HesA"/>
</dbReference>
<dbReference type="AlphaFoldDB" id="A0A9D1LA87"/>
<dbReference type="PANTHER" id="PTHR43267:SF1">
    <property type="entry name" value="TRNA THREONYLCARBAMOYLADENOSINE DEHYDRATASE"/>
    <property type="match status" value="1"/>
</dbReference>